<dbReference type="EMBL" id="LAZR01015159">
    <property type="protein sequence ID" value="KKM14378.1"/>
    <property type="molecule type" value="Genomic_DNA"/>
</dbReference>
<organism evidence="1">
    <name type="scientific">marine sediment metagenome</name>
    <dbReference type="NCBI Taxonomy" id="412755"/>
    <lineage>
        <taxon>unclassified sequences</taxon>
        <taxon>metagenomes</taxon>
        <taxon>ecological metagenomes</taxon>
    </lineage>
</organism>
<name>A0A0F9JWT2_9ZZZZ</name>
<dbReference type="InterPro" id="IPR032066">
    <property type="entry name" value="GP3_package"/>
</dbReference>
<reference evidence="1" key="1">
    <citation type="journal article" date="2015" name="Nature">
        <title>Complex archaea that bridge the gap between prokaryotes and eukaryotes.</title>
        <authorList>
            <person name="Spang A."/>
            <person name="Saw J.H."/>
            <person name="Jorgensen S.L."/>
            <person name="Zaremba-Niedzwiedzka K."/>
            <person name="Martijn J."/>
            <person name="Lind A.E."/>
            <person name="van Eijk R."/>
            <person name="Schleper C."/>
            <person name="Guy L."/>
            <person name="Ettema T.J."/>
        </authorList>
    </citation>
    <scope>NUCLEOTIDE SEQUENCE</scope>
</reference>
<evidence type="ECO:0000313" key="1">
    <source>
        <dbReference type="EMBL" id="KKM14378.1"/>
    </source>
</evidence>
<sequence length="155" mass="17638">MEDTTNIVEVKPKHAGGRPRKYKSVHAMKIAINKYFTDDVIPTKAGLTLHLGFVNKVSLWDYRNNFPEFTALIDKTFTMLERYWEERLAGSQCAGATFWLKNNAGYTDKQTIVSVKPPEIPEREQNAVDKGCRAYKEALCATPEERVINIRSGRA</sequence>
<dbReference type="AlphaFoldDB" id="A0A0F9JWT2"/>
<comment type="caution">
    <text evidence="1">The sequence shown here is derived from an EMBL/GenBank/DDBJ whole genome shotgun (WGS) entry which is preliminary data.</text>
</comment>
<proteinExistence type="predicted"/>
<dbReference type="Pfam" id="PF16677">
    <property type="entry name" value="GP3_package"/>
    <property type="match status" value="1"/>
</dbReference>
<protein>
    <submittedName>
        <fullName evidence="1">Uncharacterized protein</fullName>
    </submittedName>
</protein>
<accession>A0A0F9JWT2</accession>
<gene>
    <name evidence="1" type="ORF">LCGC14_1706740</name>
</gene>